<proteinExistence type="predicted"/>
<dbReference type="PATRIC" id="fig|1240687.3.peg.38"/>
<evidence type="ECO:0000313" key="3">
    <source>
        <dbReference type="Proteomes" id="UP000011980"/>
    </source>
</evidence>
<keyword evidence="1" id="KW-0472">Membrane</keyword>
<evidence type="ECO:0000256" key="1">
    <source>
        <dbReference type="SAM" id="Phobius"/>
    </source>
</evidence>
<organism evidence="2 3">
    <name type="scientific">Leptospira kirschneri serovar Bulgarica str. Nikolaevo</name>
    <dbReference type="NCBI Taxonomy" id="1240687"/>
    <lineage>
        <taxon>Bacteria</taxon>
        <taxon>Pseudomonadati</taxon>
        <taxon>Spirochaetota</taxon>
        <taxon>Spirochaetia</taxon>
        <taxon>Leptospirales</taxon>
        <taxon>Leptospiraceae</taxon>
        <taxon>Leptospira</taxon>
    </lineage>
</organism>
<evidence type="ECO:0000313" key="2">
    <source>
        <dbReference type="EMBL" id="EMK26272.1"/>
    </source>
</evidence>
<keyword evidence="1" id="KW-1133">Transmembrane helix</keyword>
<protein>
    <submittedName>
        <fullName evidence="2">Uncharacterized protein</fullName>
    </submittedName>
</protein>
<reference evidence="2 3" key="1">
    <citation type="submission" date="2013-01" db="EMBL/GenBank/DDBJ databases">
        <authorList>
            <person name="Harkins D.M."/>
            <person name="Durkin A.S."/>
            <person name="Brinkac L.M."/>
            <person name="Haft D.H."/>
            <person name="Selengut J.D."/>
            <person name="Sanka R."/>
            <person name="DePew J."/>
            <person name="Purushe J."/>
            <person name="Galloway R.L."/>
            <person name="Vinetz J.M."/>
            <person name="Sutton G.G."/>
            <person name="Nierman W.C."/>
            <person name="Fouts D.E."/>
        </authorList>
    </citation>
    <scope>NUCLEOTIDE SEQUENCE [LARGE SCALE GENOMIC DNA]</scope>
    <source>
        <strain evidence="2 3">Nikolaevo</strain>
    </source>
</reference>
<dbReference type="Proteomes" id="UP000011980">
    <property type="component" value="Unassembled WGS sequence"/>
</dbReference>
<sequence>MSSYNLEFVRKIVICNSSHIILQINLSLAVVPADYVSFYLFCGF</sequence>
<dbReference type="EMBL" id="ANCE01000005">
    <property type="protein sequence ID" value="EMK26272.1"/>
    <property type="molecule type" value="Genomic_DNA"/>
</dbReference>
<dbReference type="AlphaFoldDB" id="M6FGS0"/>
<name>M6FGS0_9LEPT</name>
<comment type="caution">
    <text evidence="2">The sequence shown here is derived from an EMBL/GenBank/DDBJ whole genome shotgun (WGS) entry which is preliminary data.</text>
</comment>
<accession>M6FGS0</accession>
<keyword evidence="1" id="KW-0812">Transmembrane</keyword>
<gene>
    <name evidence="2" type="ORF">LEP1GSC008_1653</name>
</gene>
<feature type="transmembrane region" description="Helical" evidence="1">
    <location>
        <begin position="20"/>
        <end position="42"/>
    </location>
</feature>